<organism evidence="1 2">
    <name type="scientific">Pedobacter jamesrossensis</name>
    <dbReference type="NCBI Taxonomy" id="1908238"/>
    <lineage>
        <taxon>Bacteria</taxon>
        <taxon>Pseudomonadati</taxon>
        <taxon>Bacteroidota</taxon>
        <taxon>Sphingobacteriia</taxon>
        <taxon>Sphingobacteriales</taxon>
        <taxon>Sphingobacteriaceae</taxon>
        <taxon>Pedobacter</taxon>
    </lineage>
</organism>
<proteinExistence type="predicted"/>
<name>A0ABV8NQD9_9SPHI</name>
<protein>
    <submittedName>
        <fullName evidence="1">Uncharacterized protein</fullName>
    </submittedName>
</protein>
<evidence type="ECO:0000313" key="1">
    <source>
        <dbReference type="EMBL" id="MFC4197842.1"/>
    </source>
</evidence>
<gene>
    <name evidence="1" type="ORF">ACFOUY_14145</name>
</gene>
<accession>A0ABV8NQD9</accession>
<dbReference type="EMBL" id="JBHSBY010000129">
    <property type="protein sequence ID" value="MFC4197842.1"/>
    <property type="molecule type" value="Genomic_DNA"/>
</dbReference>
<dbReference type="RefSeq" id="WP_378961485.1">
    <property type="nucleotide sequence ID" value="NZ_JBHRXC010000016.1"/>
</dbReference>
<dbReference type="Proteomes" id="UP001595792">
    <property type="component" value="Unassembled WGS sequence"/>
</dbReference>
<reference evidence="2" key="1">
    <citation type="journal article" date="2019" name="Int. J. Syst. Evol. Microbiol.">
        <title>The Global Catalogue of Microorganisms (GCM) 10K type strain sequencing project: providing services to taxonomists for standard genome sequencing and annotation.</title>
        <authorList>
            <consortium name="The Broad Institute Genomics Platform"/>
            <consortium name="The Broad Institute Genome Sequencing Center for Infectious Disease"/>
            <person name="Wu L."/>
            <person name="Ma J."/>
        </authorList>
    </citation>
    <scope>NUCLEOTIDE SEQUENCE [LARGE SCALE GENOMIC DNA]</scope>
    <source>
        <strain evidence="2">CCM 8689</strain>
    </source>
</reference>
<evidence type="ECO:0000313" key="2">
    <source>
        <dbReference type="Proteomes" id="UP001595792"/>
    </source>
</evidence>
<comment type="caution">
    <text evidence="1">The sequence shown here is derived from an EMBL/GenBank/DDBJ whole genome shotgun (WGS) entry which is preliminary data.</text>
</comment>
<keyword evidence="2" id="KW-1185">Reference proteome</keyword>
<sequence>MMRIRYLLCLLGLLFFAYEVSGQVTFAQSAIAMETADAQGRVAIAITLAEMPGQKFVLEIPELFTSKIGKGEHFNYSKQFWNYRQDGADMKLSDEKYTYEIHLDKVISKNAIGLKWKITFKNNSEETLEDLISFNCWTMNSAPLFKDVSMKRTYVLDSAGNKITLATVRKTQGSGRRNMQYYPVAKSKVNLSESPWIRNWNVISTQGLTGKCISIISTDSKWLFENKVDGKVAFFFNNFEDDHGCVHASPLLAKKLLPGKTGSASGIFKFTKIKNK</sequence>